<dbReference type="AlphaFoldDB" id="A0AB72V8R6"/>
<protein>
    <recommendedName>
        <fullName evidence="2">Secreted protein</fullName>
    </recommendedName>
</protein>
<dbReference type="EMBL" id="AP009044">
    <property type="protein sequence ID" value="BAF53713.1"/>
    <property type="molecule type" value="Genomic_DNA"/>
</dbReference>
<evidence type="ECO:0000313" key="1">
    <source>
        <dbReference type="EMBL" id="BAF53713.1"/>
    </source>
</evidence>
<dbReference type="Proteomes" id="UP000006698">
    <property type="component" value="Chromosome"/>
</dbReference>
<reference evidence="1" key="1">
    <citation type="journal article" date="2007" name="Microbiology">
        <title>Comparative analysis of the Corynebacterium glutamicum group and complete genome sequence of strain R.</title>
        <authorList>
            <person name="Yukawa H."/>
            <person name="Omumasaba C.A."/>
            <person name="Nonaka H."/>
            <person name="Kos P."/>
            <person name="Okai N."/>
            <person name="Suzuki N."/>
            <person name="Suda M."/>
            <person name="Tsuge Y."/>
            <person name="Watanabe J."/>
            <person name="Ikeda Y."/>
            <person name="Vertes A.A."/>
            <person name="Inui M."/>
        </authorList>
    </citation>
    <scope>NUCLEOTIDE SEQUENCE</scope>
    <source>
        <strain evidence="1">R</strain>
    </source>
</reference>
<name>A0AB72V8R6_CORGB</name>
<organism evidence="1">
    <name type="scientific">Corynebacterium glutamicum (strain R)</name>
    <dbReference type="NCBI Taxonomy" id="340322"/>
    <lineage>
        <taxon>Bacteria</taxon>
        <taxon>Bacillati</taxon>
        <taxon>Actinomycetota</taxon>
        <taxon>Actinomycetes</taxon>
        <taxon>Mycobacteriales</taxon>
        <taxon>Corynebacteriaceae</taxon>
        <taxon>Corynebacterium</taxon>
    </lineage>
</organism>
<gene>
    <name evidence="1" type="ordered locus">cgR_0741</name>
</gene>
<sequence>MLHILDFFYGIYLALLLALFIAETQRLCPVLTLRPICPLKNFFSYSSSATSPSTLPRQQHYGLKHHCLKNPVESLPSRHSAILSNQLPVPRLNHDLYSYKHSFFSNSLGPICLKAAGWNT</sequence>
<dbReference type="KEGG" id="cgt:cgR_0741"/>
<accession>A0AB72V8R6</accession>
<evidence type="ECO:0008006" key="2">
    <source>
        <dbReference type="Google" id="ProtNLM"/>
    </source>
</evidence>
<proteinExistence type="predicted"/>